<accession>A0A6G1XB21</accession>
<organism evidence="2 3">
    <name type="scientific">Salinibacillus xinjiangensis</name>
    <dbReference type="NCBI Taxonomy" id="1229268"/>
    <lineage>
        <taxon>Bacteria</taxon>
        <taxon>Bacillati</taxon>
        <taxon>Bacillota</taxon>
        <taxon>Bacilli</taxon>
        <taxon>Bacillales</taxon>
        <taxon>Bacillaceae</taxon>
        <taxon>Salinibacillus</taxon>
    </lineage>
</organism>
<reference evidence="2 3" key="1">
    <citation type="submission" date="2019-11" db="EMBL/GenBank/DDBJ databases">
        <authorList>
            <person name="Li J."/>
        </authorList>
    </citation>
    <scope>NUCLEOTIDE SEQUENCE [LARGE SCALE GENOMIC DNA]</scope>
    <source>
        <strain evidence="2 3">J4</strain>
    </source>
</reference>
<protein>
    <submittedName>
        <fullName evidence="2">Uncharacterized protein</fullName>
    </submittedName>
</protein>
<comment type="caution">
    <text evidence="2">The sequence shown here is derived from an EMBL/GenBank/DDBJ whole genome shotgun (WGS) entry which is preliminary data.</text>
</comment>
<dbReference type="AlphaFoldDB" id="A0A6G1XB21"/>
<keyword evidence="1" id="KW-0472">Membrane</keyword>
<dbReference type="EMBL" id="WJNH01000018">
    <property type="protein sequence ID" value="MRG88213.1"/>
    <property type="molecule type" value="Genomic_DNA"/>
</dbReference>
<proteinExistence type="predicted"/>
<evidence type="ECO:0000313" key="2">
    <source>
        <dbReference type="EMBL" id="MRG88213.1"/>
    </source>
</evidence>
<evidence type="ECO:0000313" key="3">
    <source>
        <dbReference type="Proteomes" id="UP000480185"/>
    </source>
</evidence>
<keyword evidence="1" id="KW-1133">Transmembrane helix</keyword>
<sequence length="62" mass="7573">MGKFYRYKLPPWLRHWIFVIERCTVPLMVYQIIRTLLIPTTLDVFLTGIFVGIFFAFYLDWI</sequence>
<dbReference type="Proteomes" id="UP000480185">
    <property type="component" value="Unassembled WGS sequence"/>
</dbReference>
<dbReference type="RefSeq" id="WP_153730088.1">
    <property type="nucleotide sequence ID" value="NZ_WJNH01000018.1"/>
</dbReference>
<name>A0A6G1XB21_9BACI</name>
<keyword evidence="3" id="KW-1185">Reference proteome</keyword>
<gene>
    <name evidence="2" type="ORF">GH754_18315</name>
</gene>
<feature type="transmembrane region" description="Helical" evidence="1">
    <location>
        <begin position="36"/>
        <end position="59"/>
    </location>
</feature>
<dbReference type="OrthoDB" id="2456214at2"/>
<keyword evidence="1" id="KW-0812">Transmembrane</keyword>
<evidence type="ECO:0000256" key="1">
    <source>
        <dbReference type="SAM" id="Phobius"/>
    </source>
</evidence>